<proteinExistence type="inferred from homology"/>
<dbReference type="NCBIfam" id="NF004970">
    <property type="entry name" value="PRK06333.1"/>
    <property type="match status" value="1"/>
</dbReference>
<reference evidence="12" key="1">
    <citation type="submission" date="2021-06" db="EMBL/GenBank/DDBJ databases">
        <authorList>
            <person name="Kallberg Y."/>
            <person name="Tangrot J."/>
            <person name="Rosling A."/>
        </authorList>
    </citation>
    <scope>NUCLEOTIDE SEQUENCE</scope>
    <source>
        <strain evidence="12">BR232B</strain>
    </source>
</reference>
<evidence type="ECO:0000256" key="3">
    <source>
        <dbReference type="ARBA" id="ARBA00022679"/>
    </source>
</evidence>
<dbReference type="CDD" id="cd00834">
    <property type="entry name" value="KAS_I_II"/>
    <property type="match status" value="1"/>
</dbReference>
<organism evidence="12 13">
    <name type="scientific">Paraglomus brasilianum</name>
    <dbReference type="NCBI Taxonomy" id="144538"/>
    <lineage>
        <taxon>Eukaryota</taxon>
        <taxon>Fungi</taxon>
        <taxon>Fungi incertae sedis</taxon>
        <taxon>Mucoromycota</taxon>
        <taxon>Glomeromycotina</taxon>
        <taxon>Glomeromycetes</taxon>
        <taxon>Paraglomerales</taxon>
        <taxon>Paraglomeraceae</taxon>
        <taxon>Paraglomus</taxon>
    </lineage>
</organism>
<keyword evidence="3 8" id="KW-0808">Transferase</keyword>
<evidence type="ECO:0000256" key="2">
    <source>
        <dbReference type="ARBA" id="ARBA00022516"/>
    </source>
</evidence>
<dbReference type="Pfam" id="PF00109">
    <property type="entry name" value="ketoacyl-synt"/>
    <property type="match status" value="1"/>
</dbReference>
<evidence type="ECO:0000256" key="1">
    <source>
        <dbReference type="ARBA" id="ARBA00008467"/>
    </source>
</evidence>
<dbReference type="FunFam" id="3.40.47.10:FF:000009">
    <property type="entry name" value="3-oxoacyl-[acyl-carrier-protein] synthase 2"/>
    <property type="match status" value="1"/>
</dbReference>
<dbReference type="NCBIfam" id="TIGR03150">
    <property type="entry name" value="fabF"/>
    <property type="match status" value="1"/>
</dbReference>
<protein>
    <recommendedName>
        <fullName evidence="8">3-oxoacyl-[acyl-carrier-protein] synthase</fullName>
    </recommendedName>
</protein>
<dbReference type="SUPFAM" id="SSF53901">
    <property type="entry name" value="Thiolase-like"/>
    <property type="match status" value="2"/>
</dbReference>
<keyword evidence="2 8" id="KW-0444">Lipid biosynthesis</keyword>
<dbReference type="AlphaFoldDB" id="A0A9N9FRW1"/>
<dbReference type="InterPro" id="IPR014031">
    <property type="entry name" value="Ketoacyl_synth_C"/>
</dbReference>
<dbReference type="PANTHER" id="PTHR11712">
    <property type="entry name" value="POLYKETIDE SYNTHASE-RELATED"/>
    <property type="match status" value="1"/>
</dbReference>
<dbReference type="OrthoDB" id="5334845at2759"/>
<dbReference type="InterPro" id="IPR000794">
    <property type="entry name" value="Beta-ketoacyl_synthase"/>
</dbReference>
<gene>
    <name evidence="12" type="ORF">PBRASI_LOCUS5142</name>
</gene>
<keyword evidence="5" id="KW-0443">Lipid metabolism</keyword>
<evidence type="ECO:0000256" key="8">
    <source>
        <dbReference type="PIRNR" id="PIRNR000447"/>
    </source>
</evidence>
<dbReference type="GO" id="GO:0005739">
    <property type="term" value="C:mitochondrion"/>
    <property type="evidence" value="ECO:0007669"/>
    <property type="project" value="TreeGrafter"/>
</dbReference>
<evidence type="ECO:0000256" key="9">
    <source>
        <dbReference type="PIRSR" id="PIRSR000447-1"/>
    </source>
</evidence>
<comment type="similarity">
    <text evidence="1 8 10">Belongs to the thiolase-like superfamily. Beta-ketoacyl-ACP synthases family.</text>
</comment>
<dbReference type="Gene3D" id="3.40.47.10">
    <property type="match status" value="2"/>
</dbReference>
<sequence length="440" mass="47006">MTGILPAQVRRVVVTGLGLITPLGVGVKTTWDNLLQSKSGIISLSHKIDPNTKYEGFDDLPSTVAGVVKKGKDGYDPGEWLEPGDERKMALFSQYAIVAAKQALKDAGLETMTDFEKERTGACIGSGIGSLDDTVSNTITLLEKGHRKISPMFIPRLLINMAAGHLTMKYGFRGPNHTCSTACTTGAHSIGDASRFIQFNDADVMIAGGTEACIHPLAVAGFAKAKSLCTKYNDNPPQASRPFDRDRDGFVIGEGAGVVVLEELEHAKKRGARIYAELRGYGLSGDAHHITAPPADGYGAMLAMQRAMEHARLMPKHIDYINAHATSTSLGDAAENTAIQQIFEGNARELAVSSTKGAIGHLLGAAGAVEAVFTILAVHNNIVPPTLNLNNQSPEFRLNYVPHVPQQKTIRAALTNSFGFGGTNASLCFAKLEEGLEIER</sequence>
<keyword evidence="6 8" id="KW-0275">Fatty acid biosynthesis</keyword>
<dbReference type="InterPro" id="IPR014030">
    <property type="entry name" value="Ketoacyl_synth_N"/>
</dbReference>
<dbReference type="PANTHER" id="PTHR11712:SF336">
    <property type="entry name" value="3-OXOACYL-[ACYL-CARRIER-PROTEIN] SYNTHASE, MITOCHONDRIAL"/>
    <property type="match status" value="1"/>
</dbReference>
<evidence type="ECO:0000256" key="4">
    <source>
        <dbReference type="ARBA" id="ARBA00022832"/>
    </source>
</evidence>
<keyword evidence="7" id="KW-0012">Acyltransferase</keyword>
<dbReference type="PROSITE" id="PS52004">
    <property type="entry name" value="KS3_2"/>
    <property type="match status" value="1"/>
</dbReference>
<evidence type="ECO:0000313" key="12">
    <source>
        <dbReference type="EMBL" id="CAG8552064.1"/>
    </source>
</evidence>
<evidence type="ECO:0000259" key="11">
    <source>
        <dbReference type="PROSITE" id="PS52004"/>
    </source>
</evidence>
<feature type="active site" description="For beta-ketoacyl synthase activity" evidence="9">
    <location>
        <position position="183"/>
    </location>
</feature>
<comment type="caution">
    <text evidence="12">The sequence shown here is derived from an EMBL/GenBank/DDBJ whole genome shotgun (WGS) entry which is preliminary data.</text>
</comment>
<dbReference type="InterPro" id="IPR020841">
    <property type="entry name" value="PKS_Beta-ketoAc_synthase_dom"/>
</dbReference>
<dbReference type="EMBL" id="CAJVPI010000579">
    <property type="protein sequence ID" value="CAG8552064.1"/>
    <property type="molecule type" value="Genomic_DNA"/>
</dbReference>
<dbReference type="Proteomes" id="UP000789739">
    <property type="component" value="Unassembled WGS sequence"/>
</dbReference>
<evidence type="ECO:0000256" key="6">
    <source>
        <dbReference type="ARBA" id="ARBA00023160"/>
    </source>
</evidence>
<dbReference type="InterPro" id="IPR016039">
    <property type="entry name" value="Thiolase-like"/>
</dbReference>
<evidence type="ECO:0000256" key="5">
    <source>
        <dbReference type="ARBA" id="ARBA00023098"/>
    </source>
</evidence>
<feature type="domain" description="Ketosynthase family 3 (KS3)" evidence="11">
    <location>
        <begin position="9"/>
        <end position="431"/>
    </location>
</feature>
<dbReference type="PIRSF" id="PIRSF000447">
    <property type="entry name" value="KAS_II"/>
    <property type="match status" value="1"/>
</dbReference>
<dbReference type="SMART" id="SM00825">
    <property type="entry name" value="PKS_KS"/>
    <property type="match status" value="1"/>
</dbReference>
<keyword evidence="4" id="KW-0276">Fatty acid metabolism</keyword>
<dbReference type="NCBIfam" id="NF005589">
    <property type="entry name" value="PRK07314.1"/>
    <property type="match status" value="1"/>
</dbReference>
<evidence type="ECO:0000256" key="10">
    <source>
        <dbReference type="RuleBase" id="RU003694"/>
    </source>
</evidence>
<dbReference type="GO" id="GO:0006633">
    <property type="term" value="P:fatty acid biosynthetic process"/>
    <property type="evidence" value="ECO:0007669"/>
    <property type="project" value="UniProtKB-KW"/>
</dbReference>
<dbReference type="Pfam" id="PF02801">
    <property type="entry name" value="Ketoacyl-synt_C"/>
    <property type="match status" value="1"/>
</dbReference>
<evidence type="ECO:0000313" key="13">
    <source>
        <dbReference type="Proteomes" id="UP000789739"/>
    </source>
</evidence>
<name>A0A9N9FRW1_9GLOM</name>
<keyword evidence="13" id="KW-1185">Reference proteome</keyword>
<accession>A0A9N9FRW1</accession>
<dbReference type="InterPro" id="IPR017568">
    <property type="entry name" value="3-oxoacyl-ACP_synth-2"/>
</dbReference>
<evidence type="ECO:0000256" key="7">
    <source>
        <dbReference type="ARBA" id="ARBA00023315"/>
    </source>
</evidence>
<dbReference type="GO" id="GO:0004315">
    <property type="term" value="F:3-oxoacyl-[acyl-carrier-protein] synthase activity"/>
    <property type="evidence" value="ECO:0007669"/>
    <property type="project" value="TreeGrafter"/>
</dbReference>